<organism evidence="1 2">
    <name type="scientific">Puccinia graminis f. sp. tritici</name>
    <dbReference type="NCBI Taxonomy" id="56615"/>
    <lineage>
        <taxon>Eukaryota</taxon>
        <taxon>Fungi</taxon>
        <taxon>Dikarya</taxon>
        <taxon>Basidiomycota</taxon>
        <taxon>Pucciniomycotina</taxon>
        <taxon>Pucciniomycetes</taxon>
        <taxon>Pucciniales</taxon>
        <taxon>Pucciniaceae</taxon>
        <taxon>Puccinia</taxon>
    </lineage>
</organism>
<dbReference type="PANTHER" id="PTHR33069">
    <property type="entry name" value="CHROMOSOME 7, WHOLE GENOME SHOTGUN SEQUENCE-RELATED"/>
    <property type="match status" value="1"/>
</dbReference>
<evidence type="ECO:0000313" key="2">
    <source>
        <dbReference type="Proteomes" id="UP000324748"/>
    </source>
</evidence>
<dbReference type="Proteomes" id="UP000324748">
    <property type="component" value="Unassembled WGS sequence"/>
</dbReference>
<sequence length="227" mass="26202">MCDELSKNQRDRWLPRSTPPLPSGLLTLLLDPHPHIRIRKTPGHLHPRSYGLAGLAYPISADLGIIETCEQGLIPGGPGRHIDEFKGCGEIQLRLSEVGQHETRKKMLEEHLEEWYHGPVSSPEPDTPEFKQFNRLQEYYNTRCSNRYLDRPDCVPKKDIHTHFHSSLLPLLKQHFNSVAEVLGDLIELRKDPAPRIQRVLEIQPYLHQTLDQMIRIIDDIIPRKST</sequence>
<dbReference type="AlphaFoldDB" id="A0A5B0NC66"/>
<dbReference type="PANTHER" id="PTHR33069:SF3">
    <property type="entry name" value="DYNEIN HEAVY CHAIN TAIL DOMAIN-CONTAINING PROTEIN"/>
    <property type="match status" value="1"/>
</dbReference>
<proteinExistence type="predicted"/>
<gene>
    <name evidence="1" type="ORF">PGT21_004868</name>
</gene>
<name>A0A5B0NC66_PUCGR</name>
<dbReference type="OrthoDB" id="10268946at2759"/>
<keyword evidence="2" id="KW-1185">Reference proteome</keyword>
<reference evidence="1 2" key="1">
    <citation type="submission" date="2019-05" db="EMBL/GenBank/DDBJ databases">
        <title>Emergence of the Ug99 lineage of the wheat stem rust pathogen through somatic hybridization.</title>
        <authorList>
            <person name="Li F."/>
            <person name="Upadhyaya N.M."/>
            <person name="Sperschneider J."/>
            <person name="Matny O."/>
            <person name="Nguyen-Phuc H."/>
            <person name="Mago R."/>
            <person name="Raley C."/>
            <person name="Miller M.E."/>
            <person name="Silverstein K.A.T."/>
            <person name="Henningsen E."/>
            <person name="Hirsch C.D."/>
            <person name="Visser B."/>
            <person name="Pretorius Z.A."/>
            <person name="Steffenson B.J."/>
            <person name="Schwessinger B."/>
            <person name="Dodds P.N."/>
            <person name="Figueroa M."/>
        </authorList>
    </citation>
    <scope>NUCLEOTIDE SEQUENCE [LARGE SCALE GENOMIC DNA]</scope>
    <source>
        <strain evidence="1">21-0</strain>
    </source>
</reference>
<protein>
    <submittedName>
        <fullName evidence="1">Uncharacterized protein</fullName>
    </submittedName>
</protein>
<dbReference type="EMBL" id="VSWC01000106">
    <property type="protein sequence ID" value="KAA1085369.1"/>
    <property type="molecule type" value="Genomic_DNA"/>
</dbReference>
<evidence type="ECO:0000313" key="1">
    <source>
        <dbReference type="EMBL" id="KAA1085369.1"/>
    </source>
</evidence>
<accession>A0A5B0NC66</accession>
<comment type="caution">
    <text evidence="1">The sequence shown here is derived from an EMBL/GenBank/DDBJ whole genome shotgun (WGS) entry which is preliminary data.</text>
</comment>